<feature type="transmembrane region" description="Helical" evidence="1">
    <location>
        <begin position="145"/>
        <end position="164"/>
    </location>
</feature>
<gene>
    <name evidence="2" type="ORF">A3A74_06150</name>
</gene>
<dbReference type="EMBL" id="MGAF01000051">
    <property type="protein sequence ID" value="OGK39388.1"/>
    <property type="molecule type" value="Genomic_DNA"/>
</dbReference>
<evidence type="ECO:0000313" key="2">
    <source>
        <dbReference type="EMBL" id="OGK39388.1"/>
    </source>
</evidence>
<evidence type="ECO:0000313" key="3">
    <source>
        <dbReference type="Proteomes" id="UP000179270"/>
    </source>
</evidence>
<keyword evidence="1" id="KW-0472">Membrane</keyword>
<feature type="transmembrane region" description="Helical" evidence="1">
    <location>
        <begin position="9"/>
        <end position="30"/>
    </location>
</feature>
<feature type="transmembrane region" description="Helical" evidence="1">
    <location>
        <begin position="481"/>
        <end position="502"/>
    </location>
</feature>
<dbReference type="STRING" id="1802055.A3A74_06150"/>
<keyword evidence="1" id="KW-1133">Transmembrane helix</keyword>
<feature type="transmembrane region" description="Helical" evidence="1">
    <location>
        <begin position="456"/>
        <end position="475"/>
    </location>
</feature>
<feature type="transmembrane region" description="Helical" evidence="1">
    <location>
        <begin position="394"/>
        <end position="410"/>
    </location>
</feature>
<accession>A0A1F7I7P9</accession>
<feature type="transmembrane region" description="Helical" evidence="1">
    <location>
        <begin position="113"/>
        <end position="133"/>
    </location>
</feature>
<feature type="transmembrane region" description="Helical" evidence="1">
    <location>
        <begin position="340"/>
        <end position="362"/>
    </location>
</feature>
<proteinExistence type="predicted"/>
<protein>
    <submittedName>
        <fullName evidence="2">Uncharacterized protein</fullName>
    </submittedName>
</protein>
<dbReference type="AlphaFoldDB" id="A0A1F7I7P9"/>
<feature type="transmembrane region" description="Helical" evidence="1">
    <location>
        <begin position="509"/>
        <end position="528"/>
    </location>
</feature>
<feature type="transmembrane region" description="Helical" evidence="1">
    <location>
        <begin position="50"/>
        <end position="69"/>
    </location>
</feature>
<dbReference type="Proteomes" id="UP000179270">
    <property type="component" value="Unassembled WGS sequence"/>
</dbReference>
<organism evidence="2 3">
    <name type="scientific">Candidatus Roizmanbacteria bacterium RIFCSPLOWO2_01_FULL_35_13</name>
    <dbReference type="NCBI Taxonomy" id="1802055"/>
    <lineage>
        <taxon>Bacteria</taxon>
        <taxon>Candidatus Roizmaniibacteriota</taxon>
    </lineage>
</organism>
<reference evidence="2 3" key="1">
    <citation type="journal article" date="2016" name="Nat. Commun.">
        <title>Thousands of microbial genomes shed light on interconnected biogeochemical processes in an aquifer system.</title>
        <authorList>
            <person name="Anantharaman K."/>
            <person name="Brown C.T."/>
            <person name="Hug L.A."/>
            <person name="Sharon I."/>
            <person name="Castelle C.J."/>
            <person name="Probst A.J."/>
            <person name="Thomas B.C."/>
            <person name="Singh A."/>
            <person name="Wilkins M.J."/>
            <person name="Karaoz U."/>
            <person name="Brodie E.L."/>
            <person name="Williams K.H."/>
            <person name="Hubbard S.S."/>
            <person name="Banfield J.F."/>
        </authorList>
    </citation>
    <scope>NUCLEOTIDE SEQUENCE [LARGE SCALE GENOMIC DNA]</scope>
</reference>
<feature type="transmembrane region" description="Helical" evidence="1">
    <location>
        <begin position="243"/>
        <end position="261"/>
    </location>
</feature>
<name>A0A1F7I7P9_9BACT</name>
<evidence type="ECO:0000256" key="1">
    <source>
        <dbReference type="SAM" id="Phobius"/>
    </source>
</evidence>
<feature type="transmembrane region" description="Helical" evidence="1">
    <location>
        <begin position="219"/>
        <end position="237"/>
    </location>
</feature>
<sequence length="684" mass="79236">MIIATIQTLFFTDIWIYAYTRILQIFRLLFPKQPPTDFLILGVSPEPFEIILYLLITFLIVLLIFFTHKQTESYLRGLNRLIQYTFVTFLILVFLFNLGPYPLKVTGDFFPNLPYLLIYLVTITAFSTEILLLKKILVKSRFKTIILHFGIILALGIFTFPPRFSISGVDYSYFFGPIREIASGKTIYTEISSQYGFLSILFLTALSRLVFLPISYLPILIWLLLLMQYYICFYLIYRQSGSLIWALIGLLSILTINYFTVRVIPTDYPQSGPLRWLPLITTLFLLSKVKDITSYKVIFCIALLAFWMIDSGIELLLAYLATIFFFWLTKLLPLKKVLSSLFSLFFSLLAIFTMIQIVHLILGYKLIDFPSIFVKIRQYAGSGFGMLPLEFKNYFWLTILFYFASIIYFLKTAFKNKKVGVTSEVTLREADCADFAQSLAAEKGSRVTESTFLQNLTQLLLFSANLMLFASIYFVGRSHPAELYTISIFILLQIFLTLGMIYREIHRTKLKIVILFLTTIFFILFPLYNRTEALVQSFKIRMQRFRSGNILKPEMDEILRKKYQIEIGLIKRELPEKNVLIISGDDTYLLYLTDKNTLLTDNSLVNILTKKDLEKSTAKAKKICPQKIAGECRLFKSCLDSKLFSKAFYAWQPLVLKEIENSCNIKYVQKSCTSQLCIAEAEKL</sequence>
<feature type="transmembrane region" description="Helical" evidence="1">
    <location>
        <begin position="81"/>
        <end position="101"/>
    </location>
</feature>
<comment type="caution">
    <text evidence="2">The sequence shown here is derived from an EMBL/GenBank/DDBJ whole genome shotgun (WGS) entry which is preliminary data.</text>
</comment>
<keyword evidence="1" id="KW-0812">Transmembrane</keyword>
<feature type="transmembrane region" description="Helical" evidence="1">
    <location>
        <begin position="295"/>
        <end position="328"/>
    </location>
</feature>